<proteinExistence type="predicted"/>
<feature type="transmembrane region" description="Helical" evidence="1">
    <location>
        <begin position="600"/>
        <end position="623"/>
    </location>
</feature>
<dbReference type="RefSeq" id="WP_052887160.1">
    <property type="nucleotide sequence ID" value="NZ_CP007493.1"/>
</dbReference>
<dbReference type="GeneID" id="25407021"/>
<keyword evidence="1" id="KW-0472">Membrane</keyword>
<dbReference type="Pfam" id="PF13620">
    <property type="entry name" value="CarboxypepD_reg"/>
    <property type="match status" value="1"/>
</dbReference>
<organism evidence="2 3">
    <name type="scientific">Thermofilum adornatum 1505</name>
    <dbReference type="NCBI Taxonomy" id="697581"/>
    <lineage>
        <taxon>Archaea</taxon>
        <taxon>Thermoproteota</taxon>
        <taxon>Thermoprotei</taxon>
        <taxon>Thermofilales</taxon>
        <taxon>Thermofilaceae</taxon>
        <taxon>Thermofilum</taxon>
    </lineage>
</organism>
<dbReference type="EMBL" id="CP007493">
    <property type="protein sequence ID" value="AJB42659.1"/>
    <property type="molecule type" value="Genomic_DNA"/>
</dbReference>
<dbReference type="KEGG" id="tcb:TCARB_1619"/>
<dbReference type="AlphaFoldDB" id="A0A3G1A6S4"/>
<dbReference type="Gene3D" id="2.60.40.10">
    <property type="entry name" value="Immunoglobulins"/>
    <property type="match status" value="1"/>
</dbReference>
<evidence type="ECO:0000256" key="1">
    <source>
        <dbReference type="SAM" id="Phobius"/>
    </source>
</evidence>
<protein>
    <recommendedName>
        <fullName evidence="4">Carboxypeptidase regulatory-like domain-containing protein</fullName>
    </recommendedName>
</protein>
<sequence>MKRIIGLLVVLLVALPLVSMVVPQPVNAEFYAKVDVQLAVSDSLVLDFGSKNVISVAGAAEPPGFKLEKVVVVFDDAAPPQIVPVKYDSVSQSMGKIKSIASNSGEVVLASNGFNGTVSVRVLTYFVKTYYEKLGDGNLTVDTSEFSGLGIQDVILKVTLDNYAPYSIAGVIGPNGDNLMDLGIQERLGAGIVKVDPKHVEINVGRVGFGKYTITVAKGEEKVMPNALLVVEDTFTEITVPAKSSKVFSLKNRNGWSPLGFIVVLYSVSPGPLSIDPTTGIEAAMASYVFSRQEEFDIRGASLLIPPLLMNYWIKGYIVFGQTVKINNNQNRDLQALIVPIYYKEAGTWTPNGLVVKVSKADIGNAYSAYIVVQVPAIARISSIVLPSGQVIQNVENYTTGWLGTWRTAVLEKNEATIMVKNGDAMEDGTYVFNINWAPLTLKFVDSKGYPISGVKVHVEGPVSLDTLSGADGTAKINIYAPGVYKITGTFKGVEIASITLGTLMDQDIVLKCPVYNLRVKVVTALGNTLTGATVTITNDGGYSQSMETDANGIAVFQQLPTTKYTIEASYKRISTKTTITLTGDQEVTVNTGILLDIPLLGPITAVEALAAGAATMVAGVLLSGVKRGKDKEEVEIELD</sequence>
<accession>A0A3G1A6S4</accession>
<reference evidence="3" key="1">
    <citation type="book" date="2010" name="EXTREMOPHILES" publisher="0:0-0">
        <title>Complete genome sequences of ten hyperthermophilic archaea reveal their metabolic capabilities and possible ecological roles.</title>
        <editorList>
            <person name="?"/>
        </editorList>
        <authorList>
            <person name="Ravin N.V."/>
            <person name="Mardanov A.V."/>
            <person name="Bonch-Osmolovskaya E.A."/>
            <person name="Skryabin K.G."/>
        </authorList>
    </citation>
    <scope>NUCLEOTIDE SEQUENCE [LARGE SCALE GENOMIC DNA]</scope>
    <source>
        <strain evidence="3">1505</strain>
    </source>
</reference>
<name>A0A3G1A6S4_9CREN</name>
<evidence type="ECO:0000313" key="3">
    <source>
        <dbReference type="Proteomes" id="UP000266720"/>
    </source>
</evidence>
<evidence type="ECO:0000313" key="2">
    <source>
        <dbReference type="EMBL" id="AJB42659.1"/>
    </source>
</evidence>
<gene>
    <name evidence="2" type="ORF">TCARB_1619</name>
</gene>
<dbReference type="Proteomes" id="UP000266720">
    <property type="component" value="Chromosome"/>
</dbReference>
<keyword evidence="1" id="KW-1133">Transmembrane helix</keyword>
<dbReference type="STRING" id="697581.TCARB_1619"/>
<dbReference type="InterPro" id="IPR013783">
    <property type="entry name" value="Ig-like_fold"/>
</dbReference>
<keyword evidence="1" id="KW-0812">Transmembrane</keyword>
<dbReference type="SUPFAM" id="SSF49478">
    <property type="entry name" value="Cna protein B-type domain"/>
    <property type="match status" value="1"/>
</dbReference>
<evidence type="ECO:0008006" key="4">
    <source>
        <dbReference type="Google" id="ProtNLM"/>
    </source>
</evidence>